<evidence type="ECO:0000256" key="2">
    <source>
        <dbReference type="ARBA" id="ARBA00022692"/>
    </source>
</evidence>
<dbReference type="PANTHER" id="PTHR37422">
    <property type="entry name" value="TEICHURONIC ACID BIOSYNTHESIS PROTEIN TUAE"/>
    <property type="match status" value="1"/>
</dbReference>
<feature type="transmembrane region" description="Helical" evidence="5">
    <location>
        <begin position="216"/>
        <end position="233"/>
    </location>
</feature>
<dbReference type="Proteomes" id="UP000199205">
    <property type="component" value="Unassembled WGS sequence"/>
</dbReference>
<evidence type="ECO:0000256" key="4">
    <source>
        <dbReference type="ARBA" id="ARBA00023136"/>
    </source>
</evidence>
<feature type="transmembrane region" description="Helical" evidence="5">
    <location>
        <begin position="158"/>
        <end position="178"/>
    </location>
</feature>
<feature type="transmembrane region" description="Helical" evidence="5">
    <location>
        <begin position="240"/>
        <end position="259"/>
    </location>
</feature>
<reference evidence="7 8" key="1">
    <citation type="submission" date="2016-08" db="EMBL/GenBank/DDBJ databases">
        <authorList>
            <person name="Seilhamer J.J."/>
        </authorList>
    </citation>
    <scope>NUCLEOTIDE SEQUENCE [LARGE SCALE GENOMIC DNA]</scope>
    <source>
        <strain evidence="7 8">P1-7</strain>
    </source>
</reference>
<keyword evidence="4 5" id="KW-0472">Membrane</keyword>
<evidence type="ECO:0000256" key="3">
    <source>
        <dbReference type="ARBA" id="ARBA00022989"/>
    </source>
</evidence>
<evidence type="ECO:0000313" key="7">
    <source>
        <dbReference type="EMBL" id="SCB52867.1"/>
    </source>
</evidence>
<dbReference type="RefSeq" id="WP_092577666.1">
    <property type="nucleotide sequence ID" value="NZ_FMAF01000057.1"/>
</dbReference>
<feature type="transmembrane region" description="Helical" evidence="5">
    <location>
        <begin position="100"/>
        <end position="118"/>
    </location>
</feature>
<keyword evidence="2 5" id="KW-0812">Transmembrane</keyword>
<protein>
    <submittedName>
        <fullName evidence="7">O-antigen ligase</fullName>
    </submittedName>
</protein>
<dbReference type="InterPro" id="IPR007016">
    <property type="entry name" value="O-antigen_ligase-rel_domated"/>
</dbReference>
<dbReference type="AlphaFoldDB" id="A0A1C3XKS1"/>
<feature type="transmembrane region" description="Helical" evidence="5">
    <location>
        <begin position="389"/>
        <end position="407"/>
    </location>
</feature>
<accession>A0A1C3XKS1</accession>
<sequence length="453" mass="50110">MNVRIQSSRPSPSFARVWVYTADVLWLFVMSASLVESYAYRYAGTLLLILSLILYARSKPRPSIDWQGWLCLAWGTYAFLRYVLQFALQADHPVGDHDVLFFMPLVFPPLAFVLFRCWSHLERLVAVYFGIALIVLLLSLRLNAILEGETVIPLIQHNQIHGAVCCGVILIGAIFWLLHYLTEDTCNRTIKIYASVVSPFICALCLLGIYGAKSKGVWLSLLPVLPIVGFIAMRALKHRLVVPVALLFVALLGGGLYIVRNNVVHTAGPTIAATITMLKDAGSTEQIGSAVSHSIDSGATPIGMNQRLQLWANAWELFSTAPIFGWGSEWLELWPHTYYPNAGYTFMHNGYLEILIRYGLFGAAFLGVMLACFCFNVRRAASLRIIPNHAMHAYFLIILFFSFTILSNSNNRLASGESLSILTAAFALACRLKIRTYGGTAPLGASGEVVPIA</sequence>
<feature type="transmembrane region" description="Helical" evidence="5">
    <location>
        <begin position="125"/>
        <end position="146"/>
    </location>
</feature>
<feature type="transmembrane region" description="Helical" evidence="5">
    <location>
        <begin position="38"/>
        <end position="56"/>
    </location>
</feature>
<keyword evidence="7" id="KW-0436">Ligase</keyword>
<comment type="subcellular location">
    <subcellularLocation>
        <location evidence="1">Membrane</location>
        <topology evidence="1">Multi-pass membrane protein</topology>
    </subcellularLocation>
</comment>
<gene>
    <name evidence="7" type="ORF">GA0061101_15710</name>
</gene>
<feature type="transmembrane region" description="Helical" evidence="5">
    <location>
        <begin position="14"/>
        <end position="32"/>
    </location>
</feature>
<evidence type="ECO:0000256" key="5">
    <source>
        <dbReference type="SAM" id="Phobius"/>
    </source>
</evidence>
<dbReference type="EMBL" id="FMAF01000057">
    <property type="protein sequence ID" value="SCB52867.1"/>
    <property type="molecule type" value="Genomic_DNA"/>
</dbReference>
<evidence type="ECO:0000259" key="6">
    <source>
        <dbReference type="Pfam" id="PF04932"/>
    </source>
</evidence>
<evidence type="ECO:0000313" key="8">
    <source>
        <dbReference type="Proteomes" id="UP000199205"/>
    </source>
</evidence>
<feature type="transmembrane region" description="Helical" evidence="5">
    <location>
        <begin position="355"/>
        <end position="377"/>
    </location>
</feature>
<keyword evidence="3 5" id="KW-1133">Transmembrane helix</keyword>
<name>A0A1C3XKS1_9HYPH</name>
<dbReference type="PANTHER" id="PTHR37422:SF13">
    <property type="entry name" value="LIPOPOLYSACCHARIDE BIOSYNTHESIS PROTEIN PA4999-RELATED"/>
    <property type="match status" value="1"/>
</dbReference>
<dbReference type="InterPro" id="IPR051533">
    <property type="entry name" value="WaaL-like"/>
</dbReference>
<feature type="transmembrane region" description="Helical" evidence="5">
    <location>
        <begin position="68"/>
        <end position="88"/>
    </location>
</feature>
<dbReference type="Pfam" id="PF04932">
    <property type="entry name" value="Wzy_C"/>
    <property type="match status" value="1"/>
</dbReference>
<dbReference type="OrthoDB" id="8307539at2"/>
<feature type="transmembrane region" description="Helical" evidence="5">
    <location>
        <begin position="190"/>
        <end position="210"/>
    </location>
</feature>
<dbReference type="GO" id="GO:0016874">
    <property type="term" value="F:ligase activity"/>
    <property type="evidence" value="ECO:0007669"/>
    <property type="project" value="UniProtKB-KW"/>
</dbReference>
<dbReference type="GO" id="GO:0016020">
    <property type="term" value="C:membrane"/>
    <property type="evidence" value="ECO:0007669"/>
    <property type="project" value="UniProtKB-SubCell"/>
</dbReference>
<feature type="domain" description="O-antigen ligase-related" evidence="6">
    <location>
        <begin position="201"/>
        <end position="366"/>
    </location>
</feature>
<evidence type="ECO:0000256" key="1">
    <source>
        <dbReference type="ARBA" id="ARBA00004141"/>
    </source>
</evidence>
<organism evidence="7 8">
    <name type="scientific">Rhizobium lusitanum</name>
    <dbReference type="NCBI Taxonomy" id="293958"/>
    <lineage>
        <taxon>Bacteria</taxon>
        <taxon>Pseudomonadati</taxon>
        <taxon>Pseudomonadota</taxon>
        <taxon>Alphaproteobacteria</taxon>
        <taxon>Hyphomicrobiales</taxon>
        <taxon>Rhizobiaceae</taxon>
        <taxon>Rhizobium/Agrobacterium group</taxon>
        <taxon>Rhizobium</taxon>
    </lineage>
</organism>
<proteinExistence type="predicted"/>